<keyword evidence="1" id="KW-0812">Transmembrane</keyword>
<keyword evidence="1" id="KW-0472">Membrane</keyword>
<organism evidence="2">
    <name type="scientific">Proteinivorax hydrogeniformans</name>
    <dbReference type="NCBI Taxonomy" id="1826727"/>
    <lineage>
        <taxon>Bacteria</taxon>
        <taxon>Bacillati</taxon>
        <taxon>Bacillota</taxon>
        <taxon>Clostridia</taxon>
        <taxon>Eubacteriales</taxon>
        <taxon>Proteinivoracaceae</taxon>
        <taxon>Proteinivorax</taxon>
    </lineage>
</organism>
<sequence length="185" mass="21668">MFLRFLVFCVIVSLLLTSSFYLFYLSELTASLFFLLIGGYFFGKICFKQLKQKRHALEFKSKIPDPFIITLTTIWFGIVAARNLFSNITSGTEHAFEWTFSIMIIGLFLYLFQDKEIYTNGISTRGNFYKWEDIESIIVNKKSPEFIICLKNKSGLRSKQVRVSVKHEEYEKTIEKLKEDVMINT</sequence>
<evidence type="ECO:0000256" key="1">
    <source>
        <dbReference type="SAM" id="Phobius"/>
    </source>
</evidence>
<protein>
    <recommendedName>
        <fullName evidence="3">DUF5673 domain-containing protein</fullName>
    </recommendedName>
</protein>
<accession>A0AAU8HPU6</accession>
<dbReference type="RefSeq" id="WP_353892252.1">
    <property type="nucleotide sequence ID" value="NZ_CP159485.1"/>
</dbReference>
<proteinExistence type="predicted"/>
<dbReference type="AlphaFoldDB" id="A0AAU8HPU6"/>
<dbReference type="EMBL" id="CP159485">
    <property type="protein sequence ID" value="XCI27675.1"/>
    <property type="molecule type" value="Genomic_DNA"/>
</dbReference>
<evidence type="ECO:0000313" key="2">
    <source>
        <dbReference type="EMBL" id="XCI27675.1"/>
    </source>
</evidence>
<feature type="transmembrane region" description="Helical" evidence="1">
    <location>
        <begin position="30"/>
        <end position="47"/>
    </location>
</feature>
<reference evidence="2" key="1">
    <citation type="journal article" date="2018" name="Antonie Van Leeuwenhoek">
        <title>Proteinivorax hydrogeniformans sp. nov., an anaerobic, haloalkaliphilic bacterium fermenting proteinaceous compounds with high hydrogen production.</title>
        <authorList>
            <person name="Boltyanskaya Y."/>
            <person name="Detkova E."/>
            <person name="Pimenov N."/>
            <person name="Kevbrin V."/>
        </authorList>
    </citation>
    <scope>NUCLEOTIDE SEQUENCE</scope>
    <source>
        <strain evidence="2">Z-710</strain>
    </source>
</reference>
<feature type="transmembrane region" description="Helical" evidence="1">
    <location>
        <begin position="5"/>
        <end position="24"/>
    </location>
</feature>
<keyword evidence="1" id="KW-1133">Transmembrane helix</keyword>
<evidence type="ECO:0008006" key="3">
    <source>
        <dbReference type="Google" id="ProtNLM"/>
    </source>
</evidence>
<feature type="transmembrane region" description="Helical" evidence="1">
    <location>
        <begin position="95"/>
        <end position="112"/>
    </location>
</feature>
<feature type="transmembrane region" description="Helical" evidence="1">
    <location>
        <begin position="67"/>
        <end position="89"/>
    </location>
</feature>
<reference evidence="2" key="2">
    <citation type="submission" date="2024-06" db="EMBL/GenBank/DDBJ databases">
        <authorList>
            <person name="Petrova K.O."/>
            <person name="Toshchakov S.V."/>
            <person name="Boltjanskaja Y.V."/>
            <person name="Kevbrin V.V."/>
        </authorList>
    </citation>
    <scope>NUCLEOTIDE SEQUENCE</scope>
    <source>
        <strain evidence="2">Z-710</strain>
    </source>
</reference>
<name>A0AAU8HPU6_9FIRM</name>
<gene>
    <name evidence="2" type="ORF">PRVXH_001584</name>
</gene>